<evidence type="ECO:0000313" key="2">
    <source>
        <dbReference type="Proteomes" id="UP000424527"/>
    </source>
</evidence>
<accession>A0A6G0HRR8</accession>
<protein>
    <submittedName>
        <fullName evidence="1">Uncharacterized protein</fullName>
    </submittedName>
</protein>
<gene>
    <name evidence="1" type="ORF">D5F01_LYC20712</name>
</gene>
<dbReference type="AlphaFoldDB" id="A0A6G0HRR8"/>
<name>A0A6G0HRR8_LARCR</name>
<organism evidence="1 2">
    <name type="scientific">Larimichthys crocea</name>
    <name type="common">Large yellow croaker</name>
    <name type="synonym">Pseudosciaena crocea</name>
    <dbReference type="NCBI Taxonomy" id="215358"/>
    <lineage>
        <taxon>Eukaryota</taxon>
        <taxon>Metazoa</taxon>
        <taxon>Chordata</taxon>
        <taxon>Craniata</taxon>
        <taxon>Vertebrata</taxon>
        <taxon>Euteleostomi</taxon>
        <taxon>Actinopterygii</taxon>
        <taxon>Neopterygii</taxon>
        <taxon>Teleostei</taxon>
        <taxon>Neoteleostei</taxon>
        <taxon>Acanthomorphata</taxon>
        <taxon>Eupercaria</taxon>
        <taxon>Sciaenidae</taxon>
        <taxon>Larimichthys</taxon>
    </lineage>
</organism>
<dbReference type="EMBL" id="REGW02000020">
    <property type="protein sequence ID" value="KAE8281712.1"/>
    <property type="molecule type" value="Genomic_DNA"/>
</dbReference>
<evidence type="ECO:0000313" key="1">
    <source>
        <dbReference type="EMBL" id="KAE8281712.1"/>
    </source>
</evidence>
<comment type="caution">
    <text evidence="1">The sequence shown here is derived from an EMBL/GenBank/DDBJ whole genome shotgun (WGS) entry which is preliminary data.</text>
</comment>
<reference evidence="1 2" key="1">
    <citation type="submission" date="2019-07" db="EMBL/GenBank/DDBJ databases">
        <title>Chromosome genome assembly for large yellow croaker.</title>
        <authorList>
            <person name="Xiao S."/>
        </authorList>
    </citation>
    <scope>NUCLEOTIDE SEQUENCE [LARGE SCALE GENOMIC DNA]</scope>
    <source>
        <strain evidence="1">JMULYC20181020</strain>
        <tissue evidence="1">Muscle</tissue>
    </source>
</reference>
<proteinExistence type="predicted"/>
<keyword evidence="2" id="KW-1185">Reference proteome</keyword>
<dbReference type="Proteomes" id="UP000424527">
    <property type="component" value="Unassembled WGS sequence"/>
</dbReference>
<sequence>MPTRKELDKQQLWVPGSQFCRVLKDCDVCGRYSAGLRGKRVDGLTIKSTVPWGSVCMGAAGPMGITGKKGKKYLLVLMDSMSGYVIISQPELQLGVSGRDLSIHPPVCPSSSIYFSFHPAVRCIRSCVREAGDYYCIQPSLTLLPPVWTRGWMADLGAH</sequence>